<accession>A0A2N3IGK8</accession>
<organism evidence="1 2">
    <name type="scientific">Labilibaculum manganireducens</name>
    <dbReference type="NCBI Taxonomy" id="1940525"/>
    <lineage>
        <taxon>Bacteria</taxon>
        <taxon>Pseudomonadati</taxon>
        <taxon>Bacteroidota</taxon>
        <taxon>Bacteroidia</taxon>
        <taxon>Marinilabiliales</taxon>
        <taxon>Marinifilaceae</taxon>
        <taxon>Labilibaculum</taxon>
    </lineage>
</organism>
<protein>
    <submittedName>
        <fullName evidence="1">Uncharacterized protein</fullName>
    </submittedName>
</protein>
<proteinExistence type="predicted"/>
<reference evidence="1 2" key="1">
    <citation type="journal article" date="2017" name="Front. Microbiol.">
        <title>Labilibaculum manganireducens gen. nov., sp. nov. and Labilibaculum filiforme sp. nov., Novel Bacteroidetes Isolated from Subsurface Sediments of the Baltic Sea.</title>
        <authorList>
            <person name="Vandieken V."/>
            <person name="Marshall I.P."/>
            <person name="Niemann H."/>
            <person name="Engelen B."/>
            <person name="Cypionka H."/>
        </authorList>
    </citation>
    <scope>NUCLEOTIDE SEQUENCE [LARGE SCALE GENOMIC DNA]</scope>
    <source>
        <strain evidence="1 2">59.10-2M</strain>
    </source>
</reference>
<evidence type="ECO:0000313" key="1">
    <source>
        <dbReference type="EMBL" id="PKQ69460.1"/>
    </source>
</evidence>
<sequence>MQTMMNGKQINSKTISSYWKKLGDASGNGDFLLVTNNNFLTPKPKLLGSIELRTTVYRVFFDQKGGSNHDEVWFFWHQSSIEAR</sequence>
<dbReference type="EMBL" id="MVDE01000001">
    <property type="protein sequence ID" value="PKQ69460.1"/>
    <property type="molecule type" value="Genomic_DNA"/>
</dbReference>
<gene>
    <name evidence="1" type="ORF">BZG01_00585</name>
</gene>
<dbReference type="Proteomes" id="UP000233618">
    <property type="component" value="Unassembled WGS sequence"/>
</dbReference>
<evidence type="ECO:0000313" key="2">
    <source>
        <dbReference type="Proteomes" id="UP000233618"/>
    </source>
</evidence>
<comment type="caution">
    <text evidence="1">The sequence shown here is derived from an EMBL/GenBank/DDBJ whole genome shotgun (WGS) entry which is preliminary data.</text>
</comment>
<dbReference type="AlphaFoldDB" id="A0A2N3IGK8"/>
<keyword evidence="2" id="KW-1185">Reference proteome</keyword>
<name>A0A2N3IGK8_9BACT</name>